<comment type="caution">
    <text evidence="3">The sequence shown here is derived from an EMBL/GenBank/DDBJ whole genome shotgun (WGS) entry which is preliminary data.</text>
</comment>
<feature type="compositionally biased region" description="Polar residues" evidence="1">
    <location>
        <begin position="386"/>
        <end position="408"/>
    </location>
</feature>
<feature type="compositionally biased region" description="Low complexity" evidence="1">
    <location>
        <begin position="98"/>
        <end position="109"/>
    </location>
</feature>
<feature type="region of interest" description="Disordered" evidence="1">
    <location>
        <begin position="386"/>
        <end position="469"/>
    </location>
</feature>
<dbReference type="PANTHER" id="PTHR28245:SF1">
    <property type="entry name" value="ARF3-INTERACTING PROTEIN 1"/>
    <property type="match status" value="1"/>
</dbReference>
<reference evidence="3 4" key="1">
    <citation type="submission" date="2019-05" db="EMBL/GenBank/DDBJ databases">
        <title>Emergence of the Ug99 lineage of the wheat stem rust pathogen through somatic hybridization.</title>
        <authorList>
            <person name="Li F."/>
            <person name="Upadhyaya N.M."/>
            <person name="Sperschneider J."/>
            <person name="Matny O."/>
            <person name="Nguyen-Phuc H."/>
            <person name="Mago R."/>
            <person name="Raley C."/>
            <person name="Miller M.E."/>
            <person name="Silverstein K.A.T."/>
            <person name="Henningsen E."/>
            <person name="Hirsch C.D."/>
            <person name="Visser B."/>
            <person name="Pretorius Z.A."/>
            <person name="Steffenson B.J."/>
            <person name="Schwessinger B."/>
            <person name="Dodds P.N."/>
            <person name="Figueroa M."/>
        </authorList>
    </citation>
    <scope>NUCLEOTIDE SEQUENCE [LARGE SCALE GENOMIC DNA]</scope>
    <source>
        <strain evidence="3">21-0</strain>
    </source>
</reference>
<evidence type="ECO:0000313" key="3">
    <source>
        <dbReference type="EMBL" id="KAA1108393.1"/>
    </source>
</evidence>
<dbReference type="InterPro" id="IPR012860">
    <property type="entry name" value="Afi1_N"/>
</dbReference>
<feature type="compositionally biased region" description="Basic residues" evidence="1">
    <location>
        <begin position="414"/>
        <end position="423"/>
    </location>
</feature>
<feature type="compositionally biased region" description="Polar residues" evidence="1">
    <location>
        <begin position="76"/>
        <end position="91"/>
    </location>
</feature>
<dbReference type="OrthoDB" id="66409at2759"/>
<dbReference type="GO" id="GO:0051666">
    <property type="term" value="P:actin cortical patch localization"/>
    <property type="evidence" value="ECO:0007669"/>
    <property type="project" value="TreeGrafter"/>
</dbReference>
<feature type="region of interest" description="Disordered" evidence="1">
    <location>
        <begin position="767"/>
        <end position="790"/>
    </location>
</feature>
<dbReference type="GO" id="GO:0005886">
    <property type="term" value="C:plasma membrane"/>
    <property type="evidence" value="ECO:0007669"/>
    <property type="project" value="TreeGrafter"/>
</dbReference>
<keyword evidence="4" id="KW-1185">Reference proteome</keyword>
<feature type="region of interest" description="Disordered" evidence="1">
    <location>
        <begin position="176"/>
        <end position="212"/>
    </location>
</feature>
<evidence type="ECO:0000256" key="1">
    <source>
        <dbReference type="SAM" id="MobiDB-lite"/>
    </source>
</evidence>
<feature type="region of interest" description="Disordered" evidence="1">
    <location>
        <begin position="54"/>
        <end position="109"/>
    </location>
</feature>
<dbReference type="InterPro" id="IPR037516">
    <property type="entry name" value="Tripartite_DENN"/>
</dbReference>
<dbReference type="PANTHER" id="PTHR28245">
    <property type="entry name" value="ARF3-INTERACTING PROTEIN 1"/>
    <property type="match status" value="1"/>
</dbReference>
<evidence type="ECO:0000313" key="4">
    <source>
        <dbReference type="Proteomes" id="UP000324748"/>
    </source>
</evidence>
<dbReference type="PROSITE" id="PS50211">
    <property type="entry name" value="DENN"/>
    <property type="match status" value="1"/>
</dbReference>
<dbReference type="Proteomes" id="UP000324748">
    <property type="component" value="Unassembled WGS sequence"/>
</dbReference>
<organism evidence="3 4">
    <name type="scientific">Puccinia graminis f. sp. tritici</name>
    <dbReference type="NCBI Taxonomy" id="56615"/>
    <lineage>
        <taxon>Eukaryota</taxon>
        <taxon>Fungi</taxon>
        <taxon>Dikarya</taxon>
        <taxon>Basidiomycota</taxon>
        <taxon>Pucciniomycotina</taxon>
        <taxon>Pucciniomycetes</taxon>
        <taxon>Pucciniales</taxon>
        <taxon>Pucciniaceae</taxon>
        <taxon>Puccinia</taxon>
    </lineage>
</organism>
<name>A0A5B0Q5L0_PUCGR</name>
<feature type="compositionally biased region" description="Polar residues" evidence="1">
    <location>
        <begin position="330"/>
        <end position="339"/>
    </location>
</feature>
<feature type="compositionally biased region" description="Polar residues" evidence="1">
    <location>
        <begin position="445"/>
        <end position="463"/>
    </location>
</feature>
<dbReference type="Pfam" id="PF07792">
    <property type="entry name" value="Afi1"/>
    <property type="match status" value="1"/>
</dbReference>
<feature type="compositionally biased region" description="Low complexity" evidence="1">
    <location>
        <begin position="767"/>
        <end position="785"/>
    </location>
</feature>
<sequence>MNNPTTATPHPTATAAAATATTTTSTAKSTTLEPKPKENRNSIDQLINNYERTTTSSTAIILPSTQPSPQKPTIPPNENHNNRATASPNPEQQERLLHSSSTHSHPSATTTPHAAYVLLAEFDIDTGSGLKHQYPSPTGTAEHVLADLMLPDGAHDRNEDWTVFFLNQTPRLTVTNDCHLSNQPQSTPTPHYQQQHLSSLESNPSIQQPTPNKTDNKLLYVISLVRTKKDTSVRRGAICKAMAVCSYYPYIQIFKPILLLALEDYFVNPSIDCLARLFHAINTMDTSGLPDLTYHERLILRCSERQDMFEEKFTSSSGENRELADGPLSTIASSHSQNNLSLPSSNFPAFYNPQSSTGAKVSFPDSSPGTPLLPSSSSFISFDTRSVYSNPPHQRTSSGSYSNASSVESPGKPTSHHAFKGSHSRTTSNLGSHLQSSSSQSNQQTPLYTSNNSTLNHYRTPSQKRPRDTHFFDTKIEYAGKAIPVRIPLQTFPEEVGEYSLIKLIQTFSSPNALNPNGPFHPHLHSSGPFTHPIVFLFNALITQKRIVFLGHGLPAGHVSEMVLAACALGSGCGGVLEGFISRAFPYCNLTIYEDFKVVPGYIAGVTNPIFELHTDAWDVFCNIETGKITVSKDIAMPLHSIRPFSPAPPERSTTELTTSSGAVLGAIGNTPSSLSHKDDSHLLKSSNAMGSSKHEAAAKDSLDNLLMEDILQAIQAHFGESIIRARMMDYVRRFIRIGSRWEEDQYGTSGIGIKTLSFKVLPTLRSRTSSSNNNTTSSNQSPNQKLNSSSRSQLINDKIRFLGSGAVFVDDEVAHKKELLLNSSRIEGWRETDSYQILKKKFELGGETHFGFDISHQISRLRMSRKMPEVEVETIYEVLVNTIETDEQVVEVLSWLPSYLGGLLPLSFGLFHPSKKIRSLSVELIRKFEAHPIGQKFFKSLNHFNKLAYQRLAHYQLVLPFLHHQQQHQQHQQHQHHLHERENHEIVDKSNVPLFHHFHHLSFNSSSFPASSASSISSISRHPSIIRARSSSANTEAESFLDF</sequence>
<accession>A0A5B0Q5L0</accession>
<feature type="domain" description="UDENN" evidence="2">
    <location>
        <begin position="115"/>
        <end position="816"/>
    </location>
</feature>
<dbReference type="Pfam" id="PF08616">
    <property type="entry name" value="SPA"/>
    <property type="match status" value="1"/>
</dbReference>
<feature type="compositionally biased region" description="Low complexity" evidence="1">
    <location>
        <begin position="428"/>
        <end position="444"/>
    </location>
</feature>
<feature type="compositionally biased region" description="Polar residues" evidence="1">
    <location>
        <begin position="54"/>
        <end position="68"/>
    </location>
</feature>
<evidence type="ECO:0000259" key="2">
    <source>
        <dbReference type="PROSITE" id="PS50211"/>
    </source>
</evidence>
<feature type="compositionally biased region" description="Low complexity" evidence="1">
    <location>
        <begin position="1"/>
        <end position="31"/>
    </location>
</feature>
<gene>
    <name evidence="3" type="ORF">PGT21_011163</name>
</gene>
<proteinExistence type="predicted"/>
<feature type="region of interest" description="Disordered" evidence="1">
    <location>
        <begin position="1"/>
        <end position="41"/>
    </location>
</feature>
<protein>
    <recommendedName>
        <fullName evidence="2">UDENN domain-containing protein</fullName>
    </recommendedName>
</protein>
<dbReference type="EMBL" id="VSWC01000028">
    <property type="protein sequence ID" value="KAA1108393.1"/>
    <property type="molecule type" value="Genomic_DNA"/>
</dbReference>
<dbReference type="AlphaFoldDB" id="A0A5B0Q5L0"/>
<dbReference type="InterPro" id="IPR052809">
    <property type="entry name" value="Actin_polarity_regulatory"/>
</dbReference>
<feature type="region of interest" description="Disordered" evidence="1">
    <location>
        <begin position="311"/>
        <end position="339"/>
    </location>
</feature>
<feature type="compositionally biased region" description="Basic and acidic residues" evidence="1">
    <location>
        <begin position="311"/>
        <end position="324"/>
    </location>
</feature>